<name>A0A812WNN5_9DINO</name>
<accession>A0A812WNN5</accession>
<evidence type="ECO:0000313" key="1">
    <source>
        <dbReference type="EMBL" id="CAE7695486.1"/>
    </source>
</evidence>
<dbReference type="EMBL" id="CAJNJA010034610">
    <property type="protein sequence ID" value="CAE7695486.1"/>
    <property type="molecule type" value="Genomic_DNA"/>
</dbReference>
<keyword evidence="2" id="KW-1185">Reference proteome</keyword>
<proteinExistence type="predicted"/>
<organism evidence="1 2">
    <name type="scientific">Symbiodinium necroappetens</name>
    <dbReference type="NCBI Taxonomy" id="1628268"/>
    <lineage>
        <taxon>Eukaryota</taxon>
        <taxon>Sar</taxon>
        <taxon>Alveolata</taxon>
        <taxon>Dinophyceae</taxon>
        <taxon>Suessiales</taxon>
        <taxon>Symbiodiniaceae</taxon>
        <taxon>Symbiodinium</taxon>
    </lineage>
</organism>
<reference evidence="1" key="1">
    <citation type="submission" date="2021-02" db="EMBL/GenBank/DDBJ databases">
        <authorList>
            <person name="Dougan E. K."/>
            <person name="Rhodes N."/>
            <person name="Thang M."/>
            <person name="Chan C."/>
        </authorList>
    </citation>
    <scope>NUCLEOTIDE SEQUENCE</scope>
</reference>
<dbReference type="OrthoDB" id="409692at2759"/>
<dbReference type="AlphaFoldDB" id="A0A812WNN5"/>
<evidence type="ECO:0000313" key="2">
    <source>
        <dbReference type="Proteomes" id="UP000601435"/>
    </source>
</evidence>
<protein>
    <submittedName>
        <fullName evidence="1">Uncharacterized protein</fullName>
    </submittedName>
</protein>
<comment type="caution">
    <text evidence="1">The sequence shown here is derived from an EMBL/GenBank/DDBJ whole genome shotgun (WGS) entry which is preliminary data.</text>
</comment>
<dbReference type="Proteomes" id="UP000601435">
    <property type="component" value="Unassembled WGS sequence"/>
</dbReference>
<gene>
    <name evidence="1" type="ORF">SNEC2469_LOCUS20040</name>
</gene>
<sequence length="187" mass="20801">MRVGFNCKEKCHLCMGQDWDNTSLDAEWRTSMPRTTSPFNAVPIPLMGVPGITRAEDAFPDSAHVFHIKGIGQDFAASCVVLLANLGAWPARSLDAKLSIGYKAFREWCHAEKKTTSIDGFSKLTFDMSSHLVSSVSRECQYELVGPTMCILWVHLRNNDYPCTHGGKGADTAILCSWLEHYLETTL</sequence>
<feature type="non-terminal residue" evidence="1">
    <location>
        <position position="187"/>
    </location>
</feature>